<protein>
    <recommendedName>
        <fullName evidence="3">Cytochrome P450</fullName>
    </recommendedName>
</protein>
<comment type="caution">
    <text evidence="1">The sequence shown here is derived from an EMBL/GenBank/DDBJ whole genome shotgun (WGS) entry which is preliminary data.</text>
</comment>
<proteinExistence type="predicted"/>
<dbReference type="Proteomes" id="UP001597419">
    <property type="component" value="Unassembled WGS sequence"/>
</dbReference>
<dbReference type="EMBL" id="JBHUKU010000009">
    <property type="protein sequence ID" value="MFD2460650.1"/>
    <property type="molecule type" value="Genomic_DNA"/>
</dbReference>
<name>A0ABW5GIJ0_9PSEU</name>
<dbReference type="PROSITE" id="PS00086">
    <property type="entry name" value="CYTOCHROME_P450"/>
    <property type="match status" value="1"/>
</dbReference>
<dbReference type="RefSeq" id="WP_345393980.1">
    <property type="nucleotide sequence ID" value="NZ_BAABHG010000006.1"/>
</dbReference>
<keyword evidence="2" id="KW-1185">Reference proteome</keyword>
<organism evidence="1 2">
    <name type="scientific">Amycolatopsis samaneae</name>
    <dbReference type="NCBI Taxonomy" id="664691"/>
    <lineage>
        <taxon>Bacteria</taxon>
        <taxon>Bacillati</taxon>
        <taxon>Actinomycetota</taxon>
        <taxon>Actinomycetes</taxon>
        <taxon>Pseudonocardiales</taxon>
        <taxon>Pseudonocardiaceae</taxon>
        <taxon>Amycolatopsis</taxon>
    </lineage>
</organism>
<accession>A0ABW5GIJ0</accession>
<sequence>MRTVTTRAGVYAVLTDSAAVVPPVPDGDSGGVRWLRAAVARFSNGDAHARRRALVLSELVDIDEKSLCDKAFAWTRRIVADAGPVLDVMTVIARRVPVGVLAEALGLPDVSADIAVVARAYHPHVEPGPAAEAALARLVEVCGGVADEHAAARIGLLIQACDATAGLVASALLSGSIADAEPPVRSTRRVVGGEIVALDLAAAKLTFGAGAKECPGRGHAVALVMGILAALRGFRVVPGEIGYEPSVNIRVPLSLPISRESSVGGLC</sequence>
<evidence type="ECO:0008006" key="3">
    <source>
        <dbReference type="Google" id="ProtNLM"/>
    </source>
</evidence>
<reference evidence="2" key="1">
    <citation type="journal article" date="2019" name="Int. J. Syst. Evol. Microbiol.">
        <title>The Global Catalogue of Microorganisms (GCM) 10K type strain sequencing project: providing services to taxonomists for standard genome sequencing and annotation.</title>
        <authorList>
            <consortium name="The Broad Institute Genomics Platform"/>
            <consortium name="The Broad Institute Genome Sequencing Center for Infectious Disease"/>
            <person name="Wu L."/>
            <person name="Ma J."/>
        </authorList>
    </citation>
    <scope>NUCLEOTIDE SEQUENCE [LARGE SCALE GENOMIC DNA]</scope>
    <source>
        <strain evidence="2">CGMCC 4.7643</strain>
    </source>
</reference>
<dbReference type="InterPro" id="IPR036396">
    <property type="entry name" value="Cyt_P450_sf"/>
</dbReference>
<dbReference type="Gene3D" id="1.10.630.10">
    <property type="entry name" value="Cytochrome P450"/>
    <property type="match status" value="1"/>
</dbReference>
<evidence type="ECO:0000313" key="2">
    <source>
        <dbReference type="Proteomes" id="UP001597419"/>
    </source>
</evidence>
<dbReference type="SUPFAM" id="SSF48264">
    <property type="entry name" value="Cytochrome P450"/>
    <property type="match status" value="1"/>
</dbReference>
<evidence type="ECO:0000313" key="1">
    <source>
        <dbReference type="EMBL" id="MFD2460650.1"/>
    </source>
</evidence>
<dbReference type="InterPro" id="IPR017972">
    <property type="entry name" value="Cyt_P450_CS"/>
</dbReference>
<gene>
    <name evidence="1" type="ORF">ACFSYJ_18745</name>
</gene>